<evidence type="ECO:0000313" key="1">
    <source>
        <dbReference type="EMBL" id="GLZ78341.1"/>
    </source>
</evidence>
<comment type="caution">
    <text evidence="1">The sequence shown here is derived from an EMBL/GenBank/DDBJ whole genome shotgun (WGS) entry which is preliminary data.</text>
</comment>
<keyword evidence="2" id="KW-1185">Reference proteome</keyword>
<organism evidence="1 2">
    <name type="scientific">Actinorhabdospora filicis</name>
    <dbReference type="NCBI Taxonomy" id="1785913"/>
    <lineage>
        <taxon>Bacteria</taxon>
        <taxon>Bacillati</taxon>
        <taxon>Actinomycetota</taxon>
        <taxon>Actinomycetes</taxon>
        <taxon>Micromonosporales</taxon>
        <taxon>Micromonosporaceae</taxon>
        <taxon>Actinorhabdospora</taxon>
    </lineage>
</organism>
<dbReference type="AlphaFoldDB" id="A0A9W6SPG8"/>
<reference evidence="1" key="1">
    <citation type="submission" date="2023-03" db="EMBL/GenBank/DDBJ databases">
        <title>Actinorhabdospora filicis NBRC 111898.</title>
        <authorList>
            <person name="Ichikawa N."/>
            <person name="Sato H."/>
            <person name="Tonouchi N."/>
        </authorList>
    </citation>
    <scope>NUCLEOTIDE SEQUENCE</scope>
    <source>
        <strain evidence="1">NBRC 111898</strain>
    </source>
</reference>
<dbReference type="Proteomes" id="UP001165079">
    <property type="component" value="Unassembled WGS sequence"/>
</dbReference>
<sequence>MIVIKRPRHTEITVTDPAVLGPAILAGAAEMEWPRPIVNLWRYDDAGEACGLMQLGLDVAGDRAGIKFHADYETWLPVEFEPTDEPFSDGDAPVEFWGTIPMQDALALARDFAESTGGLPSSVPLQEQWRYWEARDECV</sequence>
<protein>
    <submittedName>
        <fullName evidence="1">Uncharacterized protein</fullName>
    </submittedName>
</protein>
<dbReference type="EMBL" id="BSTX01000002">
    <property type="protein sequence ID" value="GLZ78341.1"/>
    <property type="molecule type" value="Genomic_DNA"/>
</dbReference>
<evidence type="ECO:0000313" key="2">
    <source>
        <dbReference type="Proteomes" id="UP001165079"/>
    </source>
</evidence>
<dbReference type="RefSeq" id="WP_285663499.1">
    <property type="nucleotide sequence ID" value="NZ_BSTX01000002.1"/>
</dbReference>
<gene>
    <name evidence="1" type="ORF">Afil01_31480</name>
</gene>
<proteinExistence type="predicted"/>
<name>A0A9W6SPG8_9ACTN</name>
<accession>A0A9W6SPG8</accession>